<keyword evidence="4" id="KW-1185">Reference proteome</keyword>
<dbReference type="Proteomes" id="UP000314982">
    <property type="component" value="Unassembled WGS sequence"/>
</dbReference>
<feature type="region of interest" description="Disordered" evidence="2">
    <location>
        <begin position="351"/>
        <end position="376"/>
    </location>
</feature>
<dbReference type="GO" id="GO:0005829">
    <property type="term" value="C:cytosol"/>
    <property type="evidence" value="ECO:0007669"/>
    <property type="project" value="TreeGrafter"/>
</dbReference>
<dbReference type="Pfam" id="PF04177">
    <property type="entry name" value="TAP42"/>
    <property type="match status" value="1"/>
</dbReference>
<evidence type="ECO:0000256" key="2">
    <source>
        <dbReference type="SAM" id="MobiDB-lite"/>
    </source>
</evidence>
<dbReference type="InterPro" id="IPR007304">
    <property type="entry name" value="TAP46-like"/>
</dbReference>
<dbReference type="Ensembl" id="ENSHHUT00000015026.1">
    <property type="protein sequence ID" value="ENSHHUP00000014538.1"/>
    <property type="gene ID" value="ENSHHUG00000009002.1"/>
</dbReference>
<reference evidence="4" key="1">
    <citation type="submission" date="2018-06" db="EMBL/GenBank/DDBJ databases">
        <title>Genome assembly of Danube salmon.</title>
        <authorList>
            <person name="Macqueen D.J."/>
            <person name="Gundappa M.K."/>
        </authorList>
    </citation>
    <scope>NUCLEOTIDE SEQUENCE [LARGE SCALE GENOMIC DNA]</scope>
</reference>
<feature type="compositionally biased region" description="Basic and acidic residues" evidence="2">
    <location>
        <begin position="356"/>
        <end position="376"/>
    </location>
</feature>
<dbReference type="AlphaFoldDB" id="A0A4W5KBL7"/>
<organism evidence="3 4">
    <name type="scientific">Hucho hucho</name>
    <name type="common">huchen</name>
    <dbReference type="NCBI Taxonomy" id="62062"/>
    <lineage>
        <taxon>Eukaryota</taxon>
        <taxon>Metazoa</taxon>
        <taxon>Chordata</taxon>
        <taxon>Craniata</taxon>
        <taxon>Vertebrata</taxon>
        <taxon>Euteleostomi</taxon>
        <taxon>Actinopterygii</taxon>
        <taxon>Neopterygii</taxon>
        <taxon>Teleostei</taxon>
        <taxon>Protacanthopterygii</taxon>
        <taxon>Salmoniformes</taxon>
        <taxon>Salmonidae</taxon>
        <taxon>Salmoninae</taxon>
        <taxon>Hucho</taxon>
    </lineage>
</organism>
<evidence type="ECO:0000313" key="3">
    <source>
        <dbReference type="Ensembl" id="ENSHHUP00000014538.1"/>
    </source>
</evidence>
<reference evidence="3" key="3">
    <citation type="submission" date="2025-09" db="UniProtKB">
        <authorList>
            <consortium name="Ensembl"/>
        </authorList>
    </citation>
    <scope>IDENTIFICATION</scope>
</reference>
<evidence type="ECO:0000313" key="4">
    <source>
        <dbReference type="Proteomes" id="UP000314982"/>
    </source>
</evidence>
<accession>A0A4W5KBL7</accession>
<dbReference type="FunFam" id="1.25.40.540:FF:000003">
    <property type="entry name" value="Immunoglobulin (CD79A)-binding protein 1"/>
    <property type="match status" value="1"/>
</dbReference>
<dbReference type="PANTHER" id="PTHR10933">
    <property type="entry name" value="IMMUNOGLOBULIN-BINDING PROTEIN 1"/>
    <property type="match status" value="1"/>
</dbReference>
<evidence type="ECO:0000256" key="1">
    <source>
        <dbReference type="ARBA" id="ARBA00034730"/>
    </source>
</evidence>
<dbReference type="GO" id="GO:0035303">
    <property type="term" value="P:regulation of dephosphorylation"/>
    <property type="evidence" value="ECO:0007669"/>
    <property type="project" value="TreeGrafter"/>
</dbReference>
<sequence>MAAAESTTMSLMQSEEPLKLSDLLDRGWKLFEEVDTTNEPIAATHIQVKIKRGITQLEVATRMVAQLDLFSRNEDLEEVATTDLKYLLLPAFLGALTMKQVNLAKRLDHVQIARCYFLDFLKRCKEYNISKFELPKTIENSADIPEEESANGPPKPPDLIAMATVRAAKIERYKQRKDTEAKLSEIKAAVDSGQADDEIVRNFYLLNVRKWIAVSLEEIESIDQEIEILTKMDVLKQSSAEPLHSKRPPMKPFILTKDAVQARVFGAGYPSLPTMSVDDWYEQHRKKNALPDQGIPRSAGRVNRDVNSVLFTVNCTSIVFRKTQMFINHVLYPPCLIHQIQFVSLSEDFDAEEREQEEKEKRVENDDEEALQKARDWDNWKDTHRRGYGNRKNMG</sequence>
<dbReference type="InterPro" id="IPR038511">
    <property type="entry name" value="TAP42/TAP46-like_sf"/>
</dbReference>
<dbReference type="GeneTree" id="ENSGT00390000002414"/>
<protein>
    <submittedName>
        <fullName evidence="3">Immunoglobulin (CD79A) binding protein 1</fullName>
    </submittedName>
</protein>
<dbReference type="GO" id="GO:0009966">
    <property type="term" value="P:regulation of signal transduction"/>
    <property type="evidence" value="ECO:0007669"/>
    <property type="project" value="InterPro"/>
</dbReference>
<dbReference type="GO" id="GO:0051721">
    <property type="term" value="F:protein phosphatase 2A binding"/>
    <property type="evidence" value="ECO:0007669"/>
    <property type="project" value="TreeGrafter"/>
</dbReference>
<name>A0A4W5KBL7_9TELE</name>
<proteinExistence type="inferred from homology"/>
<comment type="similarity">
    <text evidence="1">Belongs to the IGBP1/TAP42 family.</text>
</comment>
<dbReference type="PANTHER" id="PTHR10933:SF9">
    <property type="entry name" value="IMMUNOGLOBULIN-BINDING PROTEIN 1"/>
    <property type="match status" value="1"/>
</dbReference>
<reference evidence="3" key="2">
    <citation type="submission" date="2025-08" db="UniProtKB">
        <authorList>
            <consortium name="Ensembl"/>
        </authorList>
    </citation>
    <scope>IDENTIFICATION</scope>
</reference>
<dbReference type="Gene3D" id="1.25.40.540">
    <property type="entry name" value="TAP42-like family"/>
    <property type="match status" value="1"/>
</dbReference>
<dbReference type="STRING" id="62062.ENSHHUP00000014538"/>